<feature type="compositionally biased region" description="Polar residues" evidence="1">
    <location>
        <begin position="113"/>
        <end position="122"/>
    </location>
</feature>
<dbReference type="EMBL" id="MSFN02000009">
    <property type="protein sequence ID" value="PTU17872.1"/>
    <property type="molecule type" value="Genomic_DNA"/>
</dbReference>
<comment type="caution">
    <text evidence="2">The sequence shown here is derived from an EMBL/GenBank/DDBJ whole genome shotgun (WGS) entry which is preliminary data.</text>
</comment>
<feature type="region of interest" description="Disordered" evidence="1">
    <location>
        <begin position="232"/>
        <end position="272"/>
    </location>
</feature>
<feature type="compositionally biased region" description="Polar residues" evidence="1">
    <location>
        <begin position="60"/>
        <end position="73"/>
    </location>
</feature>
<feature type="compositionally biased region" description="Low complexity" evidence="1">
    <location>
        <begin position="232"/>
        <end position="255"/>
    </location>
</feature>
<gene>
    <name evidence="2" type="ORF">P175DRAFT_0560560</name>
</gene>
<evidence type="ECO:0000313" key="3">
    <source>
        <dbReference type="Proteomes" id="UP000244073"/>
    </source>
</evidence>
<evidence type="ECO:0000256" key="1">
    <source>
        <dbReference type="SAM" id="MobiDB-lite"/>
    </source>
</evidence>
<feature type="compositionally biased region" description="Acidic residues" evidence="1">
    <location>
        <begin position="1"/>
        <end position="13"/>
    </location>
</feature>
<dbReference type="Proteomes" id="UP000244073">
    <property type="component" value="Unassembled WGS sequence"/>
</dbReference>
<protein>
    <recommendedName>
        <fullName evidence="4">Myb-like domain-containing protein</fullName>
    </recommendedName>
</protein>
<feature type="compositionally biased region" description="Low complexity" evidence="1">
    <location>
        <begin position="102"/>
        <end position="112"/>
    </location>
</feature>
<dbReference type="GeneID" id="63817873"/>
<reference evidence="2 3" key="1">
    <citation type="journal article" date="2018" name="Proc. Natl. Acad. Sci. U.S.A.">
        <title>Linking secondary metabolites to gene clusters through genome sequencing of six diverse Aspergillus species.</title>
        <authorList>
            <person name="Kaerboelling I."/>
            <person name="Vesth T.C."/>
            <person name="Frisvad J.C."/>
            <person name="Nybo J.L."/>
            <person name="Theobald S."/>
            <person name="Kuo A."/>
            <person name="Bowyer P."/>
            <person name="Matsuda Y."/>
            <person name="Mondo S."/>
            <person name="Lyhne E.K."/>
            <person name="Kogle M.E."/>
            <person name="Clum A."/>
            <person name="Lipzen A."/>
            <person name="Salamov A."/>
            <person name="Ngan C.Y."/>
            <person name="Daum C."/>
            <person name="Chiniquy J."/>
            <person name="Barry K."/>
            <person name="LaButti K."/>
            <person name="Haridas S."/>
            <person name="Simmons B.A."/>
            <person name="Magnuson J.K."/>
            <person name="Mortensen U.H."/>
            <person name="Larsen T.O."/>
            <person name="Grigoriev I.V."/>
            <person name="Baker S.E."/>
            <person name="Andersen M.R."/>
        </authorList>
    </citation>
    <scope>NUCLEOTIDE SEQUENCE [LARGE SCALE GENOMIC DNA]</scope>
    <source>
        <strain evidence="2 3">IBT 24754</strain>
    </source>
</reference>
<sequence length="272" mass="29550">MDMDMDMDMDMEDPMAFTPINPMDMADEDTTGTTKDPSEHTSATLEQTTEEQDTLALTVTPKNTPSKIDATSTPRKRGRKPGSSTNPKSRGSPVKRSKKENPAPTATATATAKSTQIPTSYNAAGPADRLILRMRDEEKRPWAEITKAYVDLTAVQVGVSSIQKRYKTMKANFVSLSEEDTTRFLKIKKDIEDRFDLEKWARIAEVLEQESGTKYPAAALLKKFKELNRKGAATGTTTGTTTGTGAAAAAAAAADAGDETEDNDDNDDNDQA</sequence>
<dbReference type="RefSeq" id="XP_040749264.1">
    <property type="nucleotide sequence ID" value="XM_040900989.1"/>
</dbReference>
<dbReference type="VEuPathDB" id="FungiDB:P175DRAFT_0560560"/>
<dbReference type="AlphaFoldDB" id="A0A2T5LNM2"/>
<dbReference type="OrthoDB" id="5375264at2759"/>
<name>A0A2T5LNM2_9EURO</name>
<feature type="compositionally biased region" description="Acidic residues" evidence="1">
    <location>
        <begin position="256"/>
        <end position="272"/>
    </location>
</feature>
<accession>A0A2T5LNM2</accession>
<proteinExistence type="predicted"/>
<evidence type="ECO:0000313" key="2">
    <source>
        <dbReference type="EMBL" id="PTU17872.1"/>
    </source>
</evidence>
<organism evidence="2 3">
    <name type="scientific">Aspergillus ochraceoroseus IBT 24754</name>
    <dbReference type="NCBI Taxonomy" id="1392256"/>
    <lineage>
        <taxon>Eukaryota</taxon>
        <taxon>Fungi</taxon>
        <taxon>Dikarya</taxon>
        <taxon>Ascomycota</taxon>
        <taxon>Pezizomycotina</taxon>
        <taxon>Eurotiomycetes</taxon>
        <taxon>Eurotiomycetidae</taxon>
        <taxon>Eurotiales</taxon>
        <taxon>Aspergillaceae</taxon>
        <taxon>Aspergillus</taxon>
        <taxon>Aspergillus subgen. Nidulantes</taxon>
    </lineage>
</organism>
<feature type="region of interest" description="Disordered" evidence="1">
    <location>
        <begin position="1"/>
        <end position="126"/>
    </location>
</feature>
<evidence type="ECO:0008006" key="4">
    <source>
        <dbReference type="Google" id="ProtNLM"/>
    </source>
</evidence>